<dbReference type="GO" id="GO:0019441">
    <property type="term" value="P:L-tryptophan catabolic process to kynurenine"/>
    <property type="evidence" value="ECO:0007669"/>
    <property type="project" value="InterPro"/>
</dbReference>
<dbReference type="InterPro" id="IPR007325">
    <property type="entry name" value="KFase/CYL"/>
</dbReference>
<dbReference type="PANTHER" id="PTHR31118:SF12">
    <property type="entry name" value="CYCLASE-LIKE PROTEIN 2"/>
    <property type="match status" value="1"/>
</dbReference>
<dbReference type="PANTHER" id="PTHR31118">
    <property type="entry name" value="CYCLASE-LIKE PROTEIN 2"/>
    <property type="match status" value="1"/>
</dbReference>
<feature type="chain" id="PRO_5044000159" evidence="1">
    <location>
        <begin position="22"/>
        <end position="288"/>
    </location>
</feature>
<keyword evidence="1" id="KW-0732">Signal</keyword>
<evidence type="ECO:0000256" key="1">
    <source>
        <dbReference type="SAM" id="SignalP"/>
    </source>
</evidence>
<gene>
    <name evidence="2" type="ORF">SLEP1_g50483</name>
</gene>
<evidence type="ECO:0000313" key="2">
    <source>
        <dbReference type="EMBL" id="GKV43151.1"/>
    </source>
</evidence>
<reference evidence="2 3" key="1">
    <citation type="journal article" date="2021" name="Commun. Biol.">
        <title>The genome of Shorea leprosula (Dipterocarpaceae) highlights the ecological relevance of drought in aseasonal tropical rainforests.</title>
        <authorList>
            <person name="Ng K.K.S."/>
            <person name="Kobayashi M.J."/>
            <person name="Fawcett J.A."/>
            <person name="Hatakeyama M."/>
            <person name="Paape T."/>
            <person name="Ng C.H."/>
            <person name="Ang C.C."/>
            <person name="Tnah L.H."/>
            <person name="Lee C.T."/>
            <person name="Nishiyama T."/>
            <person name="Sese J."/>
            <person name="O'Brien M.J."/>
            <person name="Copetti D."/>
            <person name="Mohd Noor M.I."/>
            <person name="Ong R.C."/>
            <person name="Putra M."/>
            <person name="Sireger I.Z."/>
            <person name="Indrioko S."/>
            <person name="Kosugi Y."/>
            <person name="Izuno A."/>
            <person name="Isagi Y."/>
            <person name="Lee S.L."/>
            <person name="Shimizu K.K."/>
        </authorList>
    </citation>
    <scope>NUCLEOTIDE SEQUENCE [LARGE SCALE GENOMIC DNA]</scope>
    <source>
        <strain evidence="2">214</strain>
    </source>
</reference>
<protein>
    <submittedName>
        <fullName evidence="2">Uncharacterized protein</fullName>
    </submittedName>
</protein>
<dbReference type="GO" id="GO:0004061">
    <property type="term" value="F:arylformamidase activity"/>
    <property type="evidence" value="ECO:0007669"/>
    <property type="project" value="InterPro"/>
</dbReference>
<organism evidence="2 3">
    <name type="scientific">Rubroshorea leprosula</name>
    <dbReference type="NCBI Taxonomy" id="152421"/>
    <lineage>
        <taxon>Eukaryota</taxon>
        <taxon>Viridiplantae</taxon>
        <taxon>Streptophyta</taxon>
        <taxon>Embryophyta</taxon>
        <taxon>Tracheophyta</taxon>
        <taxon>Spermatophyta</taxon>
        <taxon>Magnoliopsida</taxon>
        <taxon>eudicotyledons</taxon>
        <taxon>Gunneridae</taxon>
        <taxon>Pentapetalae</taxon>
        <taxon>rosids</taxon>
        <taxon>malvids</taxon>
        <taxon>Malvales</taxon>
        <taxon>Dipterocarpaceae</taxon>
        <taxon>Rubroshorea</taxon>
    </lineage>
</organism>
<evidence type="ECO:0000313" key="3">
    <source>
        <dbReference type="Proteomes" id="UP001054252"/>
    </source>
</evidence>
<dbReference type="EMBL" id="BPVZ01000166">
    <property type="protein sequence ID" value="GKV43151.1"/>
    <property type="molecule type" value="Genomic_DNA"/>
</dbReference>
<feature type="signal peptide" evidence="1">
    <location>
        <begin position="1"/>
        <end position="21"/>
    </location>
</feature>
<dbReference type="AlphaFoldDB" id="A0AAV5M2P0"/>
<keyword evidence="3" id="KW-1185">Reference proteome</keyword>
<comment type="caution">
    <text evidence="2">The sequence shown here is derived from an EMBL/GenBank/DDBJ whole genome shotgun (WGS) entry which is preliminary data.</text>
</comment>
<proteinExistence type="predicted"/>
<dbReference type="Proteomes" id="UP001054252">
    <property type="component" value="Unassembled WGS sequence"/>
</dbReference>
<accession>A0AAV5M2P0</accession>
<sequence>MSPIFNLFLLSSIFTTTATIAYPSVPGAFDPTDCTLSSGDENLIPIRREVYADGRIFDISHRITNDMPFWDKKDGLGQFLWLPSSMKNGSLANFSEMKQFHGLDIFELVPNNSGRAKSIAGHGLAVMMRTKRVFGAIKAVHGPRVSRSGRRLWPESGDECSRFKKSADEVVNQDPEKLQEDGASCTDRRYGLVYTRKRNKIGTGVADFLDKKYGLQKKRSSLRRMKARNPSLGGVHKARGPSFGRYLPAPIVKVIPVPGVRQVQAFEDVDGLPFQRPYSYICIKADPL</sequence>
<name>A0AAV5M2P0_9ROSI</name>